<protein>
    <submittedName>
        <fullName evidence="1">Uncharacterized protein</fullName>
    </submittedName>
</protein>
<dbReference type="AlphaFoldDB" id="A0A6A4XRQ2"/>
<gene>
    <name evidence="1" type="ORF">As57867_022499</name>
</gene>
<evidence type="ECO:0000313" key="1">
    <source>
        <dbReference type="EMBL" id="KAF0685573.1"/>
    </source>
</evidence>
<comment type="caution">
    <text evidence="1">The sequence shown here is derived from an EMBL/GenBank/DDBJ whole genome shotgun (WGS) entry which is preliminary data.</text>
</comment>
<dbReference type="EMBL" id="VJMH01007074">
    <property type="protein sequence ID" value="KAF0685573.1"/>
    <property type="molecule type" value="Genomic_DNA"/>
</dbReference>
<accession>A0A6A4XRQ2</accession>
<name>A0A6A4XRQ2_9STRA</name>
<reference evidence="1" key="1">
    <citation type="submission" date="2019-06" db="EMBL/GenBank/DDBJ databases">
        <title>Genomics analysis of Aphanomyces spp. identifies a new class of oomycete effector associated with host adaptation.</title>
        <authorList>
            <person name="Gaulin E."/>
        </authorList>
    </citation>
    <scope>NUCLEOTIDE SEQUENCE</scope>
    <source>
        <strain evidence="1">CBS 578.67</strain>
    </source>
</reference>
<sequence length="385" mass="43086">MAVTSEAPTKSLGILVAPNLSPMARFNYVFERFVSRLSLWLYKARTYAGKVAILHSICLPVLWYQLPFVPAGKNLAKLIDRVMLQFMHGEEINRHRPQLDCDSSRTPLCLRTRTTVVWIYTTRSISLTKPQSKSKMAAWISPGYALLERAFHPWGSAQDVLFASGNSTFMRQLMRNPNATPMWSAMLSSWFEVRWTPFGLPSNAASLDIPLWHNAFSPGLENLYDQCSASTRPQALTLALLKINKLPHLLTSCQRVLASLDLVRAHQRGLCTPKPRTANEAMDFDSGDQVVSIVSHRPCRRSPSVQAPNHQRGVAVCPVDDPSRSRADFVDDSVVHIGKDQDTSIDRPAPHTHQAPQPVRRLLLLQSQTRQAILRLQAAGTHPTS</sequence>
<proteinExistence type="predicted"/>
<dbReference type="OrthoDB" id="121889at2759"/>
<organism evidence="1">
    <name type="scientific">Aphanomyces stellatus</name>
    <dbReference type="NCBI Taxonomy" id="120398"/>
    <lineage>
        <taxon>Eukaryota</taxon>
        <taxon>Sar</taxon>
        <taxon>Stramenopiles</taxon>
        <taxon>Oomycota</taxon>
        <taxon>Saprolegniomycetes</taxon>
        <taxon>Saprolegniales</taxon>
        <taxon>Verrucalvaceae</taxon>
        <taxon>Aphanomyces</taxon>
    </lineage>
</organism>
<feature type="non-terminal residue" evidence="1">
    <location>
        <position position="385"/>
    </location>
</feature>